<comment type="caution">
    <text evidence="2">The sequence shown here is derived from an EMBL/GenBank/DDBJ whole genome shotgun (WGS) entry which is preliminary data.</text>
</comment>
<keyword evidence="3" id="KW-1185">Reference proteome</keyword>
<dbReference type="Proteomes" id="UP001596189">
    <property type="component" value="Unassembled WGS sequence"/>
</dbReference>
<dbReference type="PANTHER" id="PTHR43433">
    <property type="entry name" value="HYDROLASE, ALPHA/BETA FOLD FAMILY PROTEIN"/>
    <property type="match status" value="1"/>
</dbReference>
<feature type="domain" description="AB hydrolase-1" evidence="1">
    <location>
        <begin position="172"/>
        <end position="240"/>
    </location>
</feature>
<name>A0ABW1JK49_9ACTN</name>
<dbReference type="PANTHER" id="PTHR43433:SF5">
    <property type="entry name" value="AB HYDROLASE-1 DOMAIN-CONTAINING PROTEIN"/>
    <property type="match status" value="1"/>
</dbReference>
<gene>
    <name evidence="2" type="primary">pcaD</name>
    <name evidence="2" type="ORF">ACFQDO_18365</name>
</gene>
<dbReference type="RefSeq" id="WP_345717631.1">
    <property type="nucleotide sequence ID" value="NZ_BAABFP010000007.1"/>
</dbReference>
<protein>
    <submittedName>
        <fullName evidence="2">3-oxoadipate enol-lactonase</fullName>
        <ecNumber evidence="2">3.1.1.24</ecNumber>
    </submittedName>
</protein>
<dbReference type="InterPro" id="IPR000073">
    <property type="entry name" value="AB_hydrolase_1"/>
</dbReference>
<feature type="domain" description="AB hydrolase-1" evidence="1">
    <location>
        <begin position="16"/>
        <end position="126"/>
    </location>
</feature>
<organism evidence="2 3">
    <name type="scientific">Angustibacter luteus</name>
    <dbReference type="NCBI Taxonomy" id="658456"/>
    <lineage>
        <taxon>Bacteria</taxon>
        <taxon>Bacillati</taxon>
        <taxon>Actinomycetota</taxon>
        <taxon>Actinomycetes</taxon>
        <taxon>Kineosporiales</taxon>
        <taxon>Kineosporiaceae</taxon>
    </lineage>
</organism>
<dbReference type="SUPFAM" id="SSF53474">
    <property type="entry name" value="alpha/beta-Hydrolases"/>
    <property type="match status" value="1"/>
</dbReference>
<sequence>MSARLHVVQDGRADGPPLLLGSSLGTTGVMWQPQVDRLAEAWRVVRYDHRGHGGSDVPAGPYSLDDLGGDVLALLDRLEIERTSYVGLSLGGMVGMWLAMHAPQRIDRLVLVCTSARLGPAQGWRDRAHAVLDGGMAAVADPVVARWFTPGFAAVQPHVVAAARADLLAVPPVGYAGCCEAIAAMDLLADLPRISAPTLVIAAADDPATPPEHARAIVSAVPGARLALLDDAAHLANLEQPDAVTRLVLDHLGADQSTQ</sequence>
<dbReference type="GO" id="GO:0047570">
    <property type="term" value="F:3-oxoadipate enol-lactonase activity"/>
    <property type="evidence" value="ECO:0007669"/>
    <property type="project" value="UniProtKB-EC"/>
</dbReference>
<proteinExistence type="predicted"/>
<dbReference type="Gene3D" id="3.40.50.1820">
    <property type="entry name" value="alpha/beta hydrolase"/>
    <property type="match status" value="1"/>
</dbReference>
<dbReference type="InterPro" id="IPR029058">
    <property type="entry name" value="AB_hydrolase_fold"/>
</dbReference>
<evidence type="ECO:0000313" key="2">
    <source>
        <dbReference type="EMBL" id="MFC6009103.1"/>
    </source>
</evidence>
<dbReference type="NCBIfam" id="TIGR02427">
    <property type="entry name" value="protocat_pcaD"/>
    <property type="match status" value="1"/>
</dbReference>
<accession>A0ABW1JK49</accession>
<dbReference type="InterPro" id="IPR050471">
    <property type="entry name" value="AB_hydrolase"/>
</dbReference>
<dbReference type="PRINTS" id="PR00111">
    <property type="entry name" value="ABHYDROLASE"/>
</dbReference>
<evidence type="ECO:0000313" key="3">
    <source>
        <dbReference type="Proteomes" id="UP001596189"/>
    </source>
</evidence>
<dbReference type="EC" id="3.1.1.24" evidence="2"/>
<dbReference type="Pfam" id="PF00561">
    <property type="entry name" value="Abhydrolase_1"/>
    <property type="match status" value="2"/>
</dbReference>
<evidence type="ECO:0000259" key="1">
    <source>
        <dbReference type="Pfam" id="PF00561"/>
    </source>
</evidence>
<dbReference type="EMBL" id="JBHSRD010000008">
    <property type="protein sequence ID" value="MFC6009103.1"/>
    <property type="molecule type" value="Genomic_DNA"/>
</dbReference>
<keyword evidence="2" id="KW-0378">Hydrolase</keyword>
<dbReference type="InterPro" id="IPR026968">
    <property type="entry name" value="PcaD/CatD"/>
</dbReference>
<reference evidence="3" key="1">
    <citation type="journal article" date="2019" name="Int. J. Syst. Evol. Microbiol.">
        <title>The Global Catalogue of Microorganisms (GCM) 10K type strain sequencing project: providing services to taxonomists for standard genome sequencing and annotation.</title>
        <authorList>
            <consortium name="The Broad Institute Genomics Platform"/>
            <consortium name="The Broad Institute Genome Sequencing Center for Infectious Disease"/>
            <person name="Wu L."/>
            <person name="Ma J."/>
        </authorList>
    </citation>
    <scope>NUCLEOTIDE SEQUENCE [LARGE SCALE GENOMIC DNA]</scope>
    <source>
        <strain evidence="3">KACC 14249</strain>
    </source>
</reference>